<keyword evidence="2 5" id="KW-0812">Transmembrane</keyword>
<keyword evidence="3 5" id="KW-1133">Transmembrane helix</keyword>
<sequence length="346" mass="36711">MRPIASLRASSRSPLLQVVKTSIAAVVAWLACALLLNQPLPIFAAIAALLVVAPSVNQSLAKGVERSVGVIVGVLLAYAAADLFGNSTWVVLGIIVVALLLAWALRLSPGSANQIPISAMLVLALGLQTPGYAFDRIVETVIGAVIGLAVNVLVVPPVLFGPAHDAVTRLAEEIAATLSDLARILRTPTDSTGVEAVLERARTLRGLRETAAAGLDSAEESLTLNPRGGKHRRQLVRDRAFLDTLTVLATRVPGMARAVRDRYDVTLTADAVVQSIATELDRAAHDLLLLTRTPRGADEPPPVTAELPALTAPLVVLRPDEENWVLVGFLLEDLRRVRDEIVGDPD</sequence>
<evidence type="ECO:0000313" key="7">
    <source>
        <dbReference type="EMBL" id="MBK4346559.1"/>
    </source>
</evidence>
<evidence type="ECO:0000256" key="3">
    <source>
        <dbReference type="ARBA" id="ARBA00022989"/>
    </source>
</evidence>
<feature type="transmembrane region" description="Helical" evidence="5">
    <location>
        <begin position="64"/>
        <end position="81"/>
    </location>
</feature>
<dbReference type="InterPro" id="IPR049453">
    <property type="entry name" value="Memb_transporter_dom"/>
</dbReference>
<evidence type="ECO:0000256" key="5">
    <source>
        <dbReference type="SAM" id="Phobius"/>
    </source>
</evidence>
<dbReference type="AlphaFoldDB" id="A0A934SR00"/>
<evidence type="ECO:0000313" key="8">
    <source>
        <dbReference type="Proteomes" id="UP000636458"/>
    </source>
</evidence>
<dbReference type="EMBL" id="JAEPES010000001">
    <property type="protein sequence ID" value="MBK4346559.1"/>
    <property type="molecule type" value="Genomic_DNA"/>
</dbReference>
<comment type="caution">
    <text evidence="7">The sequence shown here is derived from an EMBL/GenBank/DDBJ whole genome shotgun (WGS) entry which is preliminary data.</text>
</comment>
<comment type="subcellular location">
    <subcellularLocation>
        <location evidence="1">Membrane</location>
        <topology evidence="1">Multi-pass membrane protein</topology>
    </subcellularLocation>
</comment>
<dbReference type="Proteomes" id="UP000636458">
    <property type="component" value="Unassembled WGS sequence"/>
</dbReference>
<dbReference type="RefSeq" id="WP_200554883.1">
    <property type="nucleotide sequence ID" value="NZ_JAEPES010000001.1"/>
</dbReference>
<protein>
    <submittedName>
        <fullName evidence="7">FUSC family protein</fullName>
    </submittedName>
</protein>
<evidence type="ECO:0000256" key="2">
    <source>
        <dbReference type="ARBA" id="ARBA00022692"/>
    </source>
</evidence>
<gene>
    <name evidence="7" type="ORF">IV501_02825</name>
</gene>
<organism evidence="7 8">
    <name type="scientific">Lacisediminihabitans changchengi</name>
    <dbReference type="NCBI Taxonomy" id="2787634"/>
    <lineage>
        <taxon>Bacteria</taxon>
        <taxon>Bacillati</taxon>
        <taxon>Actinomycetota</taxon>
        <taxon>Actinomycetes</taxon>
        <taxon>Micrococcales</taxon>
        <taxon>Microbacteriaceae</taxon>
        <taxon>Lacisediminihabitans</taxon>
    </lineage>
</organism>
<dbReference type="GO" id="GO:0016020">
    <property type="term" value="C:membrane"/>
    <property type="evidence" value="ECO:0007669"/>
    <property type="project" value="UniProtKB-SubCell"/>
</dbReference>
<reference evidence="7" key="1">
    <citation type="submission" date="2021-01" db="EMBL/GenBank/DDBJ databases">
        <title>Lacisediminihabitans sp. nov. strain G11-30, isolated from Antarctic Soil.</title>
        <authorList>
            <person name="Li J."/>
        </authorList>
    </citation>
    <scope>NUCLEOTIDE SEQUENCE</scope>
    <source>
        <strain evidence="7">G11-30</strain>
    </source>
</reference>
<feature type="transmembrane region" description="Helical" evidence="5">
    <location>
        <begin position="23"/>
        <end position="52"/>
    </location>
</feature>
<feature type="domain" description="Integral membrane bound transporter" evidence="6">
    <location>
        <begin position="28"/>
        <end position="150"/>
    </location>
</feature>
<keyword evidence="4 5" id="KW-0472">Membrane</keyword>
<evidence type="ECO:0000256" key="4">
    <source>
        <dbReference type="ARBA" id="ARBA00023136"/>
    </source>
</evidence>
<feature type="transmembrane region" description="Helical" evidence="5">
    <location>
        <begin position="117"/>
        <end position="134"/>
    </location>
</feature>
<proteinExistence type="predicted"/>
<evidence type="ECO:0000259" key="6">
    <source>
        <dbReference type="Pfam" id="PF13515"/>
    </source>
</evidence>
<dbReference type="PROSITE" id="PS51257">
    <property type="entry name" value="PROKAR_LIPOPROTEIN"/>
    <property type="match status" value="1"/>
</dbReference>
<feature type="transmembrane region" description="Helical" evidence="5">
    <location>
        <begin position="87"/>
        <end position="105"/>
    </location>
</feature>
<evidence type="ECO:0000256" key="1">
    <source>
        <dbReference type="ARBA" id="ARBA00004141"/>
    </source>
</evidence>
<name>A0A934SR00_9MICO</name>
<accession>A0A934SR00</accession>
<dbReference type="Pfam" id="PF13515">
    <property type="entry name" value="FUSC_2"/>
    <property type="match status" value="1"/>
</dbReference>
<feature type="transmembrane region" description="Helical" evidence="5">
    <location>
        <begin position="140"/>
        <end position="160"/>
    </location>
</feature>
<keyword evidence="8" id="KW-1185">Reference proteome</keyword>